<proteinExistence type="predicted"/>
<dbReference type="AlphaFoldDB" id="A0A511N3P2"/>
<comment type="caution">
    <text evidence="2">The sequence shown here is derived from an EMBL/GenBank/DDBJ whole genome shotgun (WGS) entry which is preliminary data.</text>
</comment>
<dbReference type="PANTHER" id="PTHR38447">
    <property type="entry name" value="TRANSCRIPTION FACTOR YDEB-RELATED"/>
    <property type="match status" value="1"/>
</dbReference>
<dbReference type="Pfam" id="PF02559">
    <property type="entry name" value="CarD_TRCF_RID"/>
    <property type="match status" value="1"/>
</dbReference>
<accession>A0A511N3P2</accession>
<dbReference type="Proteomes" id="UP000321306">
    <property type="component" value="Unassembled WGS sequence"/>
</dbReference>
<organism evidence="2 3">
    <name type="scientific">Deinococcus cellulosilyticus (strain DSM 18568 / NBRC 106333 / KACC 11606 / 5516J-15)</name>
    <dbReference type="NCBI Taxonomy" id="1223518"/>
    <lineage>
        <taxon>Bacteria</taxon>
        <taxon>Thermotogati</taxon>
        <taxon>Deinococcota</taxon>
        <taxon>Deinococci</taxon>
        <taxon>Deinococcales</taxon>
        <taxon>Deinococcaceae</taxon>
        <taxon>Deinococcus</taxon>
    </lineage>
</organism>
<dbReference type="InterPro" id="IPR036101">
    <property type="entry name" value="CarD-like/TRCF_RID_sf"/>
</dbReference>
<dbReference type="EMBL" id="BJXB01000013">
    <property type="protein sequence ID" value="GEM47452.1"/>
    <property type="molecule type" value="Genomic_DNA"/>
</dbReference>
<evidence type="ECO:0000313" key="3">
    <source>
        <dbReference type="Proteomes" id="UP000321306"/>
    </source>
</evidence>
<keyword evidence="3" id="KW-1185">Reference proteome</keyword>
<evidence type="ECO:0000259" key="1">
    <source>
        <dbReference type="SMART" id="SM01058"/>
    </source>
</evidence>
<dbReference type="Gene3D" id="1.20.58.1290">
    <property type="entry name" value="CarD-like, C-terminal domain"/>
    <property type="match status" value="1"/>
</dbReference>
<sequence>MLPPYGVGVVSGISTKCVANTTCSYYQVEFPNGTSKAYVPVESAANLRPALNEKDVPEILNRLTQGRYPLPRQWSARHRKVTDILATGNPFEIATLAAELRRWNIERGLPDLDRQAFRKALKLIGQEISELSTDGVETIRDIIQEELQNDAN</sequence>
<evidence type="ECO:0000313" key="2">
    <source>
        <dbReference type="EMBL" id="GEM47452.1"/>
    </source>
</evidence>
<dbReference type="PANTHER" id="PTHR38447:SF1">
    <property type="entry name" value="RNA POLYMERASE-BINDING TRANSCRIPTION FACTOR CARD"/>
    <property type="match status" value="1"/>
</dbReference>
<dbReference type="Gene3D" id="2.40.10.170">
    <property type="match status" value="1"/>
</dbReference>
<dbReference type="InterPro" id="IPR048792">
    <property type="entry name" value="CarD_C"/>
</dbReference>
<dbReference type="SUPFAM" id="SSF141259">
    <property type="entry name" value="CarD-like"/>
    <property type="match status" value="1"/>
</dbReference>
<dbReference type="Pfam" id="PF21095">
    <property type="entry name" value="CarD_C"/>
    <property type="match status" value="1"/>
</dbReference>
<dbReference type="SMART" id="SM01058">
    <property type="entry name" value="CarD_TRCF"/>
    <property type="match status" value="1"/>
</dbReference>
<dbReference type="InterPro" id="IPR052531">
    <property type="entry name" value="CarD-like_regulator"/>
</dbReference>
<reference evidence="2 3" key="1">
    <citation type="submission" date="2019-07" db="EMBL/GenBank/DDBJ databases">
        <title>Whole genome shotgun sequence of Deinococcus cellulosilyticus NBRC 106333.</title>
        <authorList>
            <person name="Hosoyama A."/>
            <person name="Uohara A."/>
            <person name="Ohji S."/>
            <person name="Ichikawa N."/>
        </authorList>
    </citation>
    <scope>NUCLEOTIDE SEQUENCE [LARGE SCALE GENOMIC DNA]</scope>
    <source>
        <strain evidence="2 3">NBRC 106333</strain>
    </source>
</reference>
<name>A0A511N3P2_DEIC1</name>
<protein>
    <submittedName>
        <fullName evidence="2">Transcriptional regulator</fullName>
    </submittedName>
</protein>
<dbReference type="InterPro" id="IPR042215">
    <property type="entry name" value="CarD-like_C"/>
</dbReference>
<dbReference type="InterPro" id="IPR003711">
    <property type="entry name" value="CarD-like/TRCF_RID"/>
</dbReference>
<dbReference type="GO" id="GO:0009303">
    <property type="term" value="P:rRNA transcription"/>
    <property type="evidence" value="ECO:0007669"/>
    <property type="project" value="TreeGrafter"/>
</dbReference>
<gene>
    <name evidence="2" type="ORF">DC3_30870</name>
</gene>
<feature type="domain" description="CarD-like/TRCF RNAP-interacting" evidence="1">
    <location>
        <begin position="1"/>
        <end position="101"/>
    </location>
</feature>